<keyword evidence="3" id="KW-1185">Reference proteome</keyword>
<reference evidence="2" key="1">
    <citation type="journal article" date="2023" name="Mol. Phylogenet. Evol.">
        <title>Genome-scale phylogeny and comparative genomics of the fungal order Sordariales.</title>
        <authorList>
            <person name="Hensen N."/>
            <person name="Bonometti L."/>
            <person name="Westerberg I."/>
            <person name="Brannstrom I.O."/>
            <person name="Guillou S."/>
            <person name="Cros-Aarteil S."/>
            <person name="Calhoun S."/>
            <person name="Haridas S."/>
            <person name="Kuo A."/>
            <person name="Mondo S."/>
            <person name="Pangilinan J."/>
            <person name="Riley R."/>
            <person name="LaButti K."/>
            <person name="Andreopoulos B."/>
            <person name="Lipzen A."/>
            <person name="Chen C."/>
            <person name="Yan M."/>
            <person name="Daum C."/>
            <person name="Ng V."/>
            <person name="Clum A."/>
            <person name="Steindorff A."/>
            <person name="Ohm R.A."/>
            <person name="Martin F."/>
            <person name="Silar P."/>
            <person name="Natvig D.O."/>
            <person name="Lalanne C."/>
            <person name="Gautier V."/>
            <person name="Ament-Velasquez S.L."/>
            <person name="Kruys A."/>
            <person name="Hutchinson M.I."/>
            <person name="Powell A.J."/>
            <person name="Barry K."/>
            <person name="Miller A.N."/>
            <person name="Grigoriev I.V."/>
            <person name="Debuchy R."/>
            <person name="Gladieux P."/>
            <person name="Hiltunen Thoren M."/>
            <person name="Johannesson H."/>
        </authorList>
    </citation>
    <scope>NUCLEOTIDE SEQUENCE</scope>
    <source>
        <strain evidence="2">CBS 359.72</strain>
    </source>
</reference>
<feature type="compositionally biased region" description="Basic and acidic residues" evidence="1">
    <location>
        <begin position="69"/>
        <end position="80"/>
    </location>
</feature>
<feature type="compositionally biased region" description="Basic and acidic residues" evidence="1">
    <location>
        <begin position="91"/>
        <end position="102"/>
    </location>
</feature>
<gene>
    <name evidence="2" type="ORF">C7999DRAFT_14553</name>
</gene>
<dbReference type="EMBL" id="MU857654">
    <property type="protein sequence ID" value="KAK4247408.1"/>
    <property type="molecule type" value="Genomic_DNA"/>
</dbReference>
<comment type="caution">
    <text evidence="2">The sequence shown here is derived from an EMBL/GenBank/DDBJ whole genome shotgun (WGS) entry which is preliminary data.</text>
</comment>
<evidence type="ECO:0000313" key="3">
    <source>
        <dbReference type="Proteomes" id="UP001303647"/>
    </source>
</evidence>
<evidence type="ECO:0000256" key="1">
    <source>
        <dbReference type="SAM" id="MobiDB-lite"/>
    </source>
</evidence>
<proteinExistence type="predicted"/>
<sequence length="102" mass="11351">MTSRAGSSPPVQKSPWPWTGRKRRNSESSLSSLREFVTGRRNSLSETRAEPNVLRKKPPEPSAATSRVQQDRRGGDEKRKPAVGFAATRSGDAKKDERSESR</sequence>
<protein>
    <submittedName>
        <fullName evidence="2">Uncharacterized protein</fullName>
    </submittedName>
</protein>
<reference evidence="2" key="2">
    <citation type="submission" date="2023-05" db="EMBL/GenBank/DDBJ databases">
        <authorList>
            <consortium name="Lawrence Berkeley National Laboratory"/>
            <person name="Steindorff A."/>
            <person name="Hensen N."/>
            <person name="Bonometti L."/>
            <person name="Westerberg I."/>
            <person name="Brannstrom I.O."/>
            <person name="Guillou S."/>
            <person name="Cros-Aarteil S."/>
            <person name="Calhoun S."/>
            <person name="Haridas S."/>
            <person name="Kuo A."/>
            <person name="Mondo S."/>
            <person name="Pangilinan J."/>
            <person name="Riley R."/>
            <person name="Labutti K."/>
            <person name="Andreopoulos B."/>
            <person name="Lipzen A."/>
            <person name="Chen C."/>
            <person name="Yanf M."/>
            <person name="Daum C."/>
            <person name="Ng V."/>
            <person name="Clum A."/>
            <person name="Ohm R."/>
            <person name="Martin F."/>
            <person name="Silar P."/>
            <person name="Natvig D."/>
            <person name="Lalanne C."/>
            <person name="Gautier V."/>
            <person name="Ament-Velasquez S.L."/>
            <person name="Kruys A."/>
            <person name="Hutchinson M.I."/>
            <person name="Powell A.J."/>
            <person name="Barry K."/>
            <person name="Miller A.N."/>
            <person name="Grigoriev I.V."/>
            <person name="Debuchy R."/>
            <person name="Gladieux P."/>
            <person name="Thoren M.H."/>
            <person name="Johannesson H."/>
        </authorList>
    </citation>
    <scope>NUCLEOTIDE SEQUENCE</scope>
    <source>
        <strain evidence="2">CBS 359.72</strain>
    </source>
</reference>
<feature type="region of interest" description="Disordered" evidence="1">
    <location>
        <begin position="1"/>
        <end position="102"/>
    </location>
</feature>
<name>A0AAN7CSA7_9PEZI</name>
<organism evidence="2 3">
    <name type="scientific">Corynascus novoguineensis</name>
    <dbReference type="NCBI Taxonomy" id="1126955"/>
    <lineage>
        <taxon>Eukaryota</taxon>
        <taxon>Fungi</taxon>
        <taxon>Dikarya</taxon>
        <taxon>Ascomycota</taxon>
        <taxon>Pezizomycotina</taxon>
        <taxon>Sordariomycetes</taxon>
        <taxon>Sordariomycetidae</taxon>
        <taxon>Sordariales</taxon>
        <taxon>Chaetomiaceae</taxon>
        <taxon>Corynascus</taxon>
    </lineage>
</organism>
<dbReference type="AlphaFoldDB" id="A0AAN7CSA7"/>
<evidence type="ECO:0000313" key="2">
    <source>
        <dbReference type="EMBL" id="KAK4247408.1"/>
    </source>
</evidence>
<feature type="compositionally biased region" description="Polar residues" evidence="1">
    <location>
        <begin position="1"/>
        <end position="11"/>
    </location>
</feature>
<accession>A0AAN7CSA7</accession>
<dbReference type="Proteomes" id="UP001303647">
    <property type="component" value="Unassembled WGS sequence"/>
</dbReference>